<reference evidence="3 4" key="1">
    <citation type="submission" date="2015-12" db="EMBL/GenBank/DDBJ databases">
        <title>The genome of Folsomia candida.</title>
        <authorList>
            <person name="Faddeeva A."/>
            <person name="Derks M.F."/>
            <person name="Anvar Y."/>
            <person name="Smit S."/>
            <person name="Van Straalen N."/>
            <person name="Roelofs D."/>
        </authorList>
    </citation>
    <scope>NUCLEOTIDE SEQUENCE [LARGE SCALE GENOMIC DNA]</scope>
    <source>
        <strain evidence="3 4">VU population</strain>
        <tissue evidence="3">Whole body</tissue>
    </source>
</reference>
<accession>A0A226F445</accession>
<feature type="region of interest" description="Disordered" evidence="1">
    <location>
        <begin position="95"/>
        <end position="114"/>
    </location>
</feature>
<gene>
    <name evidence="3" type="ORF">Fcan01_00115</name>
</gene>
<feature type="chain" id="PRO_5012172130" evidence="2">
    <location>
        <begin position="16"/>
        <end position="392"/>
    </location>
</feature>
<comment type="caution">
    <text evidence="3">The sequence shown here is derived from an EMBL/GenBank/DDBJ whole genome shotgun (WGS) entry which is preliminary data.</text>
</comment>
<protein>
    <submittedName>
        <fullName evidence="3">Uncharacterized protein</fullName>
    </submittedName>
</protein>
<dbReference type="Proteomes" id="UP000198287">
    <property type="component" value="Unassembled WGS sequence"/>
</dbReference>
<keyword evidence="2" id="KW-0732">Signal</keyword>
<evidence type="ECO:0000313" key="3">
    <source>
        <dbReference type="EMBL" id="OXA64543.1"/>
    </source>
</evidence>
<proteinExistence type="predicted"/>
<sequence length="392" mass="43653">MNYLLILIPVGISLSAYLKIINCELGKLDDQDYEELRKESGDKFTVRVDNTSQLKGGLEEAVNMVGWISSLNQTNSRSARQWWGGWQFPPYQNNQQAWSRPPPYQNNQQAWSRPPPYQNNQAWARPPYQNQYRPKPQNNFGAWGASSGQVNNYDQLLQLYYSYLQGQQGLAGWGQQAQNPWFQYPHGYPFHPWFNRDTRPPGNAMFVPCTGTEDCGEESICGDAPNYGECGQDGICVCANKDNNYDGITAEKFSTNCGLSKKTDPCGAQCGRRHTVVNDNLNAYVCIVNDENRCFCDFRANKLLDRCVSTKECGTSVCQGGVECMMGSLFGVPYPTVCNCMDGKFQATAKCLDDSFCYGLCYKGPAAKPGMACSAEVTRGPGSKNCFCGVKP</sequence>
<organism evidence="3 4">
    <name type="scientific">Folsomia candida</name>
    <name type="common">Springtail</name>
    <dbReference type="NCBI Taxonomy" id="158441"/>
    <lineage>
        <taxon>Eukaryota</taxon>
        <taxon>Metazoa</taxon>
        <taxon>Ecdysozoa</taxon>
        <taxon>Arthropoda</taxon>
        <taxon>Hexapoda</taxon>
        <taxon>Collembola</taxon>
        <taxon>Entomobryomorpha</taxon>
        <taxon>Isotomoidea</taxon>
        <taxon>Isotomidae</taxon>
        <taxon>Proisotominae</taxon>
        <taxon>Folsomia</taxon>
    </lineage>
</organism>
<feature type="signal peptide" evidence="2">
    <location>
        <begin position="1"/>
        <end position="15"/>
    </location>
</feature>
<name>A0A226F445_FOLCA</name>
<keyword evidence="4" id="KW-1185">Reference proteome</keyword>
<dbReference type="EMBL" id="LNIX01000001">
    <property type="protein sequence ID" value="OXA64543.1"/>
    <property type="molecule type" value="Genomic_DNA"/>
</dbReference>
<dbReference type="AlphaFoldDB" id="A0A226F445"/>
<evidence type="ECO:0000313" key="4">
    <source>
        <dbReference type="Proteomes" id="UP000198287"/>
    </source>
</evidence>
<evidence type="ECO:0000256" key="1">
    <source>
        <dbReference type="SAM" id="MobiDB-lite"/>
    </source>
</evidence>
<evidence type="ECO:0000256" key="2">
    <source>
        <dbReference type="SAM" id="SignalP"/>
    </source>
</evidence>